<dbReference type="GO" id="GO:0006397">
    <property type="term" value="P:mRNA processing"/>
    <property type="evidence" value="ECO:0007669"/>
    <property type="project" value="UniProtKB-KW"/>
</dbReference>
<sequence length="115" mass="12300">MVCSKCQKLTKTTLATPDVKKKSEIYYGSSTSAKGLDKKSTTLANAGSKLLSKSAKNPYAQYSSSCSKCKTKVSQGFSYCQACAYQKDSCAMCGKPNKKSKKGAPVIAGQKFNLK</sequence>
<keyword evidence="6" id="KW-0747">Spliceosome</keyword>
<keyword evidence="5" id="KW-0507">mRNA processing</keyword>
<evidence type="ECO:0000313" key="10">
    <source>
        <dbReference type="Proteomes" id="UP001187682"/>
    </source>
</evidence>
<evidence type="ECO:0000313" key="9">
    <source>
        <dbReference type="EMBL" id="SPN98505.1"/>
    </source>
</evidence>
<gene>
    <name evidence="9" type="ORF">DNG_01550</name>
</gene>
<dbReference type="GO" id="GO:0031122">
    <property type="term" value="P:cytoplasmic microtubule organization"/>
    <property type="evidence" value="ECO:0007669"/>
    <property type="project" value="TreeGrafter"/>
</dbReference>
<accession>A0AAE8MR54</accession>
<keyword evidence="4" id="KW-0963">Cytoplasm</keyword>
<organism evidence="9 10">
    <name type="scientific">Cephalotrichum gorgonifer</name>
    <dbReference type="NCBI Taxonomy" id="2041049"/>
    <lineage>
        <taxon>Eukaryota</taxon>
        <taxon>Fungi</taxon>
        <taxon>Dikarya</taxon>
        <taxon>Ascomycota</taxon>
        <taxon>Pezizomycotina</taxon>
        <taxon>Sordariomycetes</taxon>
        <taxon>Hypocreomycetidae</taxon>
        <taxon>Microascales</taxon>
        <taxon>Microascaceae</taxon>
        <taxon>Cephalotrichum</taxon>
    </lineage>
</organism>
<comment type="similarity">
    <text evidence="2">Belongs to the CRIPT family.</text>
</comment>
<comment type="caution">
    <text evidence="9">The sequence shown here is derived from an EMBL/GenBank/DDBJ whole genome shotgun (WGS) entry which is preliminary data.</text>
</comment>
<protein>
    <recommendedName>
        <fullName evidence="3">Cysteine-rich PDZ-binding protein</fullName>
    </recommendedName>
    <alternativeName>
        <fullName evidence="8">Cysteine-rich interactor of PDZ three</fullName>
    </alternativeName>
</protein>
<evidence type="ECO:0000256" key="1">
    <source>
        <dbReference type="ARBA" id="ARBA00004496"/>
    </source>
</evidence>
<comment type="subcellular location">
    <subcellularLocation>
        <location evidence="1">Cytoplasm</location>
    </subcellularLocation>
</comment>
<dbReference type="Pfam" id="PF10235">
    <property type="entry name" value="Cript"/>
    <property type="match status" value="1"/>
</dbReference>
<reference evidence="9" key="1">
    <citation type="submission" date="2018-03" db="EMBL/GenBank/DDBJ databases">
        <authorList>
            <person name="Guldener U."/>
        </authorList>
    </citation>
    <scope>NUCLEOTIDE SEQUENCE</scope>
</reference>
<dbReference type="Proteomes" id="UP001187682">
    <property type="component" value="Unassembled WGS sequence"/>
</dbReference>
<dbReference type="AlphaFoldDB" id="A0AAE8MR54"/>
<evidence type="ECO:0000256" key="3">
    <source>
        <dbReference type="ARBA" id="ARBA00018615"/>
    </source>
</evidence>
<evidence type="ECO:0000256" key="2">
    <source>
        <dbReference type="ARBA" id="ARBA00009021"/>
    </source>
</evidence>
<evidence type="ECO:0000256" key="5">
    <source>
        <dbReference type="ARBA" id="ARBA00022664"/>
    </source>
</evidence>
<dbReference type="EMBL" id="ONZQ02000002">
    <property type="protein sequence ID" value="SPN98505.1"/>
    <property type="molecule type" value="Genomic_DNA"/>
</dbReference>
<dbReference type="InterPro" id="IPR019367">
    <property type="entry name" value="PDZ-binding_CRIPT"/>
</dbReference>
<evidence type="ECO:0000256" key="6">
    <source>
        <dbReference type="ARBA" id="ARBA00022728"/>
    </source>
</evidence>
<evidence type="ECO:0000256" key="7">
    <source>
        <dbReference type="ARBA" id="ARBA00023187"/>
    </source>
</evidence>
<name>A0AAE8MR54_9PEZI</name>
<dbReference type="PANTHER" id="PTHR11805:SF1">
    <property type="entry name" value="CYSTEINE-RICH PDZ-BINDING PROTEIN"/>
    <property type="match status" value="1"/>
</dbReference>
<dbReference type="GO" id="GO:0005681">
    <property type="term" value="C:spliceosomal complex"/>
    <property type="evidence" value="ECO:0007669"/>
    <property type="project" value="UniProtKB-KW"/>
</dbReference>
<keyword evidence="10" id="KW-1185">Reference proteome</keyword>
<dbReference type="GO" id="GO:0008017">
    <property type="term" value="F:microtubule binding"/>
    <property type="evidence" value="ECO:0007669"/>
    <property type="project" value="TreeGrafter"/>
</dbReference>
<evidence type="ECO:0000256" key="8">
    <source>
        <dbReference type="ARBA" id="ARBA00032518"/>
    </source>
</evidence>
<proteinExistence type="inferred from homology"/>
<keyword evidence="7" id="KW-0508">mRNA splicing</keyword>
<dbReference type="GO" id="GO:0005737">
    <property type="term" value="C:cytoplasm"/>
    <property type="evidence" value="ECO:0007669"/>
    <property type="project" value="UniProtKB-SubCell"/>
</dbReference>
<evidence type="ECO:0000256" key="4">
    <source>
        <dbReference type="ARBA" id="ARBA00022490"/>
    </source>
</evidence>
<dbReference type="PANTHER" id="PTHR11805">
    <property type="entry name" value="CYSTEINE-RICH PDZ-BINDING PROTEIN"/>
    <property type="match status" value="1"/>
</dbReference>
<dbReference type="GO" id="GO:0008380">
    <property type="term" value="P:RNA splicing"/>
    <property type="evidence" value="ECO:0007669"/>
    <property type="project" value="UniProtKB-KW"/>
</dbReference>